<organism evidence="2 3">
    <name type="scientific">Legionella jordanis</name>
    <dbReference type="NCBI Taxonomy" id="456"/>
    <lineage>
        <taxon>Bacteria</taxon>
        <taxon>Pseudomonadati</taxon>
        <taxon>Pseudomonadota</taxon>
        <taxon>Gammaproteobacteria</taxon>
        <taxon>Legionellales</taxon>
        <taxon>Legionellaceae</taxon>
        <taxon>Legionella</taxon>
    </lineage>
</organism>
<dbReference type="InterPro" id="IPR000868">
    <property type="entry name" value="Isochorismatase-like_dom"/>
</dbReference>
<dbReference type="CDD" id="cd01012">
    <property type="entry name" value="YcaC_related"/>
    <property type="match status" value="1"/>
</dbReference>
<dbReference type="Pfam" id="PF00857">
    <property type="entry name" value="Isochorismatase"/>
    <property type="match status" value="1"/>
</dbReference>
<proteinExistence type="predicted"/>
<evidence type="ECO:0000313" key="3">
    <source>
        <dbReference type="Proteomes" id="UP000055035"/>
    </source>
</evidence>
<dbReference type="EMBL" id="LNYJ01000011">
    <property type="protein sequence ID" value="KTD16976.1"/>
    <property type="molecule type" value="Genomic_DNA"/>
</dbReference>
<dbReference type="STRING" id="456.Ljor_1282"/>
<evidence type="ECO:0000313" key="2">
    <source>
        <dbReference type="EMBL" id="KTD16976.1"/>
    </source>
</evidence>
<reference evidence="2 3" key="1">
    <citation type="submission" date="2015-11" db="EMBL/GenBank/DDBJ databases">
        <title>Genomic analysis of 38 Legionella species identifies large and diverse effector repertoires.</title>
        <authorList>
            <person name="Burstein D."/>
            <person name="Amaro F."/>
            <person name="Zusman T."/>
            <person name="Lifshitz Z."/>
            <person name="Cohen O."/>
            <person name="Gilbert J.A."/>
            <person name="Pupko T."/>
            <person name="Shuman H.A."/>
            <person name="Segal G."/>
        </authorList>
    </citation>
    <scope>NUCLEOTIDE SEQUENCE [LARGE SCALE GENOMIC DNA]</scope>
    <source>
        <strain evidence="2 3">BL-540</strain>
    </source>
</reference>
<dbReference type="AlphaFoldDB" id="A0A0W0VA53"/>
<comment type="caution">
    <text evidence="2">The sequence shown here is derived from an EMBL/GenBank/DDBJ whole genome shotgun (WGS) entry which is preliminary data.</text>
</comment>
<dbReference type="InterPro" id="IPR050993">
    <property type="entry name" value="Isochorismatase_domain"/>
</dbReference>
<keyword evidence="2" id="KW-0378">Hydrolase</keyword>
<gene>
    <name evidence="2" type="ORF">Ljor_1282</name>
</gene>
<dbReference type="OrthoDB" id="9796958at2"/>
<protein>
    <submittedName>
        <fullName evidence="2">YcaC related amidohydrolase</fullName>
    </submittedName>
</protein>
<dbReference type="PANTHER" id="PTHR14119">
    <property type="entry name" value="HYDROLASE"/>
    <property type="match status" value="1"/>
</dbReference>
<keyword evidence="3" id="KW-1185">Reference proteome</keyword>
<sequence>MLLERNKSCLVLVDVQEKLAPLVKNAQYLMERCEWLLRLAADLNVPVLLSEQYPKGLGSTLEPLKNLIEGGPIEKVHFSCLREPFFAKKLKALSRTQIVLIGIETHVCVLQTAMDLKDEGYEVFVVVDAVSSRSELDIKYGLKRMKQAGIQLLSSEMVFFEWVEQAGTAEFKSLSKAYLK</sequence>
<dbReference type="PATRIC" id="fig|456.5.peg.1370"/>
<dbReference type="InterPro" id="IPR036380">
    <property type="entry name" value="Isochorismatase-like_sf"/>
</dbReference>
<dbReference type="Proteomes" id="UP000055035">
    <property type="component" value="Unassembled WGS sequence"/>
</dbReference>
<name>A0A0W0VA53_9GAMM</name>
<dbReference type="RefSeq" id="WP_058470780.1">
    <property type="nucleotide sequence ID" value="NZ_CAAAIC010000003.1"/>
</dbReference>
<dbReference type="GO" id="GO:0016787">
    <property type="term" value="F:hydrolase activity"/>
    <property type="evidence" value="ECO:0007669"/>
    <property type="project" value="UniProtKB-KW"/>
</dbReference>
<dbReference type="PANTHER" id="PTHR14119:SF3">
    <property type="entry name" value="ISOCHORISMATASE DOMAIN-CONTAINING PROTEIN 2"/>
    <property type="match status" value="1"/>
</dbReference>
<dbReference type="Gene3D" id="3.40.50.850">
    <property type="entry name" value="Isochorismatase-like"/>
    <property type="match status" value="1"/>
</dbReference>
<dbReference type="SUPFAM" id="SSF52499">
    <property type="entry name" value="Isochorismatase-like hydrolases"/>
    <property type="match status" value="1"/>
</dbReference>
<feature type="domain" description="Isochorismatase-like" evidence="1">
    <location>
        <begin position="8"/>
        <end position="156"/>
    </location>
</feature>
<accession>A0A0W0VA53</accession>
<evidence type="ECO:0000259" key="1">
    <source>
        <dbReference type="Pfam" id="PF00857"/>
    </source>
</evidence>